<dbReference type="AlphaFoldDB" id="A0A517R7B0"/>
<dbReference type="GO" id="GO:0005524">
    <property type="term" value="F:ATP binding"/>
    <property type="evidence" value="ECO:0007669"/>
    <property type="project" value="UniProtKB-KW"/>
</dbReference>
<evidence type="ECO:0000313" key="4">
    <source>
        <dbReference type="EMBL" id="QDT39777.1"/>
    </source>
</evidence>
<keyword evidence="1" id="KW-0547">Nucleotide-binding</keyword>
<dbReference type="InterPro" id="IPR027417">
    <property type="entry name" value="P-loop_NTPase"/>
</dbReference>
<dbReference type="KEGG" id="svp:Pan189_41880"/>
<reference evidence="4 5" key="1">
    <citation type="submission" date="2019-02" db="EMBL/GenBank/DDBJ databases">
        <title>Deep-cultivation of Planctomycetes and their phenomic and genomic characterization uncovers novel biology.</title>
        <authorList>
            <person name="Wiegand S."/>
            <person name="Jogler M."/>
            <person name="Boedeker C."/>
            <person name="Pinto D."/>
            <person name="Vollmers J."/>
            <person name="Rivas-Marin E."/>
            <person name="Kohn T."/>
            <person name="Peeters S.H."/>
            <person name="Heuer A."/>
            <person name="Rast P."/>
            <person name="Oberbeckmann S."/>
            <person name="Bunk B."/>
            <person name="Jeske O."/>
            <person name="Meyerdierks A."/>
            <person name="Storesund J.E."/>
            <person name="Kallscheuer N."/>
            <person name="Luecker S."/>
            <person name="Lage O.M."/>
            <person name="Pohl T."/>
            <person name="Merkel B.J."/>
            <person name="Hornburger P."/>
            <person name="Mueller R.-W."/>
            <person name="Bruemmer F."/>
            <person name="Labrenz M."/>
            <person name="Spormann A.M."/>
            <person name="Op den Camp H."/>
            <person name="Overmann J."/>
            <person name="Amann R."/>
            <person name="Jetten M.S.M."/>
            <person name="Mascher T."/>
            <person name="Medema M.H."/>
            <person name="Devos D.P."/>
            <person name="Kaster A.-K."/>
            <person name="Ovreas L."/>
            <person name="Rohde M."/>
            <person name="Galperin M.Y."/>
            <person name="Jogler C."/>
        </authorList>
    </citation>
    <scope>NUCLEOTIDE SEQUENCE [LARGE SCALE GENOMIC DNA]</scope>
    <source>
        <strain evidence="4 5">Pan189</strain>
    </source>
</reference>
<dbReference type="PANTHER" id="PTHR39206:SF1">
    <property type="entry name" value="SLL8004 PROTEIN"/>
    <property type="match status" value="1"/>
</dbReference>
<feature type="domain" description="Zeta toxin" evidence="3">
    <location>
        <begin position="63"/>
        <end position="174"/>
    </location>
</feature>
<sequence length="201" mass="22371">MCESCGCVSIVAGSKSESGKHPEKIVAENRPRILIIAGPNGAGKTTFAKAYLGGEFPPERFVNADEIAASLPDPDSEATAIRAGIAMLQRLDQLAEQGVSFAFETTLSGRTYAKRIVEWKANGYRVELLFLTLSTVEEAVLRVRQRVLHGGHNIPEETIRRRYRRGLDNFDYVYKGLVDYWTLYDNSKYAKRKLAEGPADE</sequence>
<evidence type="ECO:0000259" key="3">
    <source>
        <dbReference type="Pfam" id="PF06414"/>
    </source>
</evidence>
<evidence type="ECO:0000256" key="1">
    <source>
        <dbReference type="ARBA" id="ARBA00022741"/>
    </source>
</evidence>
<accession>A0A517R7B0</accession>
<dbReference type="GO" id="GO:0016301">
    <property type="term" value="F:kinase activity"/>
    <property type="evidence" value="ECO:0007669"/>
    <property type="project" value="InterPro"/>
</dbReference>
<keyword evidence="2" id="KW-0067">ATP-binding</keyword>
<evidence type="ECO:0000256" key="2">
    <source>
        <dbReference type="ARBA" id="ARBA00022840"/>
    </source>
</evidence>
<gene>
    <name evidence="4" type="ORF">Pan189_41880</name>
</gene>
<name>A0A517R7B0_9PLAN</name>
<dbReference type="OrthoDB" id="9791543at2"/>
<dbReference type="InterPro" id="IPR010488">
    <property type="entry name" value="Zeta_toxin_domain"/>
</dbReference>
<protein>
    <submittedName>
        <fullName evidence="4">Zeta toxin</fullName>
    </submittedName>
</protein>
<dbReference type="SUPFAM" id="SSF52540">
    <property type="entry name" value="P-loop containing nucleoside triphosphate hydrolases"/>
    <property type="match status" value="1"/>
</dbReference>
<organism evidence="4 5">
    <name type="scientific">Stratiformator vulcanicus</name>
    <dbReference type="NCBI Taxonomy" id="2527980"/>
    <lineage>
        <taxon>Bacteria</taxon>
        <taxon>Pseudomonadati</taxon>
        <taxon>Planctomycetota</taxon>
        <taxon>Planctomycetia</taxon>
        <taxon>Planctomycetales</taxon>
        <taxon>Planctomycetaceae</taxon>
        <taxon>Stratiformator</taxon>
    </lineage>
</organism>
<proteinExistence type="predicted"/>
<dbReference type="Proteomes" id="UP000317318">
    <property type="component" value="Chromosome"/>
</dbReference>
<dbReference type="EMBL" id="CP036268">
    <property type="protein sequence ID" value="QDT39777.1"/>
    <property type="molecule type" value="Genomic_DNA"/>
</dbReference>
<dbReference type="Pfam" id="PF06414">
    <property type="entry name" value="Zeta_toxin"/>
    <property type="match status" value="1"/>
</dbReference>
<dbReference type="CDD" id="cd00267">
    <property type="entry name" value="ABC_ATPase"/>
    <property type="match status" value="1"/>
</dbReference>
<dbReference type="Gene3D" id="3.40.50.300">
    <property type="entry name" value="P-loop containing nucleotide triphosphate hydrolases"/>
    <property type="match status" value="1"/>
</dbReference>
<dbReference type="PANTHER" id="PTHR39206">
    <property type="entry name" value="SLL8004 PROTEIN"/>
    <property type="match status" value="1"/>
</dbReference>
<evidence type="ECO:0000313" key="5">
    <source>
        <dbReference type="Proteomes" id="UP000317318"/>
    </source>
</evidence>
<keyword evidence="5" id="KW-1185">Reference proteome</keyword>